<dbReference type="EnsemblPlants" id="Solyc05g023853.1.1">
    <property type="protein sequence ID" value="Solyc05g023853.1.1"/>
    <property type="gene ID" value="Solyc05g023853.1"/>
</dbReference>
<name>A0A3Q7GK83_SOLLC</name>
<dbReference type="AlphaFoldDB" id="A0A3Q7GK83"/>
<evidence type="ECO:0008006" key="3">
    <source>
        <dbReference type="Google" id="ProtNLM"/>
    </source>
</evidence>
<accession>A0A3Q7GK83</accession>
<evidence type="ECO:0000313" key="1">
    <source>
        <dbReference type="EnsemblPlants" id="Solyc05g023853.1.1"/>
    </source>
</evidence>
<dbReference type="InParanoid" id="A0A3Q7GK83"/>
<dbReference type="CDD" id="cd09272">
    <property type="entry name" value="RNase_HI_RT_Ty1"/>
    <property type="match status" value="1"/>
</dbReference>
<dbReference type="PANTHER" id="PTHR11439:SF483">
    <property type="entry name" value="PEPTIDE SYNTHASE GLIP-LIKE, PUTATIVE (AFU_ORTHOLOGUE AFUA_3G12920)-RELATED"/>
    <property type="match status" value="1"/>
</dbReference>
<keyword evidence="2" id="KW-1185">Reference proteome</keyword>
<dbReference type="Gramene" id="Solyc05g023853.1.1">
    <property type="protein sequence ID" value="Solyc05g023853.1.1"/>
    <property type="gene ID" value="Solyc05g023853.1"/>
</dbReference>
<evidence type="ECO:0000313" key="2">
    <source>
        <dbReference type="Proteomes" id="UP000004994"/>
    </source>
</evidence>
<dbReference type="Proteomes" id="UP000004994">
    <property type="component" value="Chromosome 5"/>
</dbReference>
<sequence length="167" mass="19075">HAPAIIITLGSHESSPSVSSPDVFFGLRISKEHDHYLLAYLDSDWVGDPLDQTSRTGYFVYLGSSPISWFSKKQRFISRSLTEVEYRMYSRDTLSTKFYGHNYPIRKFHFKDFIRGKGLLGILDGSKVVPTKEKEKEVWEADNGKITWLVNSVAVDISMDLTSFEKA</sequence>
<protein>
    <recommendedName>
        <fullName evidence="3">Retrovirus-related Pol polyprotein from transposon TNT 1-94</fullName>
    </recommendedName>
</protein>
<dbReference type="STRING" id="4081.A0A3Q7GK83"/>
<proteinExistence type="predicted"/>
<dbReference type="PANTHER" id="PTHR11439">
    <property type="entry name" value="GAG-POL-RELATED RETROTRANSPOSON"/>
    <property type="match status" value="1"/>
</dbReference>
<reference evidence="1" key="2">
    <citation type="submission" date="2019-01" db="UniProtKB">
        <authorList>
            <consortium name="EnsemblPlants"/>
        </authorList>
    </citation>
    <scope>IDENTIFICATION</scope>
    <source>
        <strain evidence="1">cv. Heinz 1706</strain>
    </source>
</reference>
<reference evidence="1" key="1">
    <citation type="journal article" date="2012" name="Nature">
        <title>The tomato genome sequence provides insights into fleshy fruit evolution.</title>
        <authorList>
            <consortium name="Tomato Genome Consortium"/>
        </authorList>
    </citation>
    <scope>NUCLEOTIDE SEQUENCE [LARGE SCALE GENOMIC DNA]</scope>
    <source>
        <strain evidence="1">cv. Heinz 1706</strain>
    </source>
</reference>
<organism evidence="1">
    <name type="scientific">Solanum lycopersicum</name>
    <name type="common">Tomato</name>
    <name type="synonym">Lycopersicon esculentum</name>
    <dbReference type="NCBI Taxonomy" id="4081"/>
    <lineage>
        <taxon>Eukaryota</taxon>
        <taxon>Viridiplantae</taxon>
        <taxon>Streptophyta</taxon>
        <taxon>Embryophyta</taxon>
        <taxon>Tracheophyta</taxon>
        <taxon>Spermatophyta</taxon>
        <taxon>Magnoliopsida</taxon>
        <taxon>eudicotyledons</taxon>
        <taxon>Gunneridae</taxon>
        <taxon>Pentapetalae</taxon>
        <taxon>asterids</taxon>
        <taxon>lamiids</taxon>
        <taxon>Solanales</taxon>
        <taxon>Solanaceae</taxon>
        <taxon>Solanoideae</taxon>
        <taxon>Solaneae</taxon>
        <taxon>Solanum</taxon>
        <taxon>Solanum subgen. Lycopersicon</taxon>
    </lineage>
</organism>